<gene>
    <name evidence="3" type="ORF">DFK10_10210</name>
</gene>
<evidence type="ECO:0000313" key="3">
    <source>
        <dbReference type="EMBL" id="PWG16689.1"/>
    </source>
</evidence>
<dbReference type="AlphaFoldDB" id="A0A2V1P2F2"/>
<dbReference type="RefSeq" id="WP_109388930.1">
    <property type="nucleotide sequence ID" value="NZ_QETF01000010.1"/>
</dbReference>
<evidence type="ECO:0000256" key="1">
    <source>
        <dbReference type="SAM" id="Phobius"/>
    </source>
</evidence>
<dbReference type="Pfam" id="PF26604">
    <property type="entry name" value="CBU_0592"/>
    <property type="match status" value="1"/>
</dbReference>
<organism evidence="3 4">
    <name type="scientific">Salibaculum griseiflavum</name>
    <dbReference type="NCBI Taxonomy" id="1914409"/>
    <lineage>
        <taxon>Bacteria</taxon>
        <taxon>Pseudomonadati</taxon>
        <taxon>Pseudomonadota</taxon>
        <taxon>Alphaproteobacteria</taxon>
        <taxon>Rhodobacterales</taxon>
        <taxon>Roseobacteraceae</taxon>
        <taxon>Salibaculum</taxon>
    </lineage>
</organism>
<dbReference type="OrthoDB" id="7946922at2"/>
<dbReference type="InterPro" id="IPR058058">
    <property type="entry name" value="CBU_0592-like"/>
</dbReference>
<comment type="caution">
    <text evidence="3">The sequence shown here is derived from an EMBL/GenBank/DDBJ whole genome shotgun (WGS) entry which is preliminary data.</text>
</comment>
<dbReference type="Proteomes" id="UP000245293">
    <property type="component" value="Unassembled WGS sequence"/>
</dbReference>
<name>A0A2V1P2F2_9RHOB</name>
<feature type="transmembrane region" description="Helical" evidence="1">
    <location>
        <begin position="6"/>
        <end position="24"/>
    </location>
</feature>
<evidence type="ECO:0000313" key="4">
    <source>
        <dbReference type="Proteomes" id="UP000245293"/>
    </source>
</evidence>
<accession>A0A2V1P2F2</accession>
<feature type="transmembrane region" description="Helical" evidence="1">
    <location>
        <begin position="33"/>
        <end position="51"/>
    </location>
</feature>
<dbReference type="NCBIfam" id="NF047864">
    <property type="entry name" value="CBU_0592_membra"/>
    <property type="match status" value="1"/>
</dbReference>
<protein>
    <recommendedName>
        <fullName evidence="2">CBU-0592-like domain-containing protein</fullName>
    </recommendedName>
</protein>
<sequence length="118" mass="13011">MPEWIFEAAGLAGVVVYLGGYALLQAGIIRGTGYLYASLNIIAASLVLVSLSENFNLSSALIQSSWIIISIVGITRFYLINRGVRFSDEELELLSETLPLSPRSDARRFFDAGHWEDL</sequence>
<keyword evidence="1" id="KW-0812">Transmembrane</keyword>
<dbReference type="EMBL" id="QETF01000010">
    <property type="protein sequence ID" value="PWG16689.1"/>
    <property type="molecule type" value="Genomic_DNA"/>
</dbReference>
<feature type="transmembrane region" description="Helical" evidence="1">
    <location>
        <begin position="57"/>
        <end position="79"/>
    </location>
</feature>
<feature type="domain" description="CBU-0592-like" evidence="2">
    <location>
        <begin position="7"/>
        <end position="79"/>
    </location>
</feature>
<keyword evidence="4" id="KW-1185">Reference proteome</keyword>
<keyword evidence="1" id="KW-0472">Membrane</keyword>
<reference evidence="4" key="1">
    <citation type="submission" date="2018-05" db="EMBL/GenBank/DDBJ databases">
        <authorList>
            <person name="Du Z."/>
            <person name="Wang X."/>
        </authorList>
    </citation>
    <scope>NUCLEOTIDE SEQUENCE [LARGE SCALE GENOMIC DNA]</scope>
    <source>
        <strain evidence="4">WDS4C29</strain>
    </source>
</reference>
<keyword evidence="1" id="KW-1133">Transmembrane helix</keyword>
<evidence type="ECO:0000259" key="2">
    <source>
        <dbReference type="Pfam" id="PF26604"/>
    </source>
</evidence>
<proteinExistence type="predicted"/>